<organism evidence="1 2">
    <name type="scientific">Mycoplana ramosa</name>
    <name type="common">Mycoplana bullata</name>
    <dbReference type="NCBI Taxonomy" id="40837"/>
    <lineage>
        <taxon>Bacteria</taxon>
        <taxon>Pseudomonadati</taxon>
        <taxon>Pseudomonadota</taxon>
        <taxon>Alphaproteobacteria</taxon>
        <taxon>Hyphomicrobiales</taxon>
        <taxon>Rhizobiaceae</taxon>
        <taxon>Mycoplana</taxon>
    </lineage>
</organism>
<name>A0ABW3YWE7_MYCRA</name>
<dbReference type="EMBL" id="JBHTNF010000005">
    <property type="protein sequence ID" value="MFD1328252.1"/>
    <property type="molecule type" value="Genomic_DNA"/>
</dbReference>
<comment type="caution">
    <text evidence="1">The sequence shown here is derived from an EMBL/GenBank/DDBJ whole genome shotgun (WGS) entry which is preliminary data.</text>
</comment>
<evidence type="ECO:0000313" key="1">
    <source>
        <dbReference type="EMBL" id="MFD1328252.1"/>
    </source>
</evidence>
<dbReference type="Proteomes" id="UP001597173">
    <property type="component" value="Unassembled WGS sequence"/>
</dbReference>
<sequence>MSASAIVRQSDLRRLAAVAKRDGVRVELEINGMIIRVSPDHSQPAVDASAESDLDRELAAFEAKHGYS</sequence>
<reference evidence="2" key="1">
    <citation type="journal article" date="2019" name="Int. J. Syst. Evol. Microbiol.">
        <title>The Global Catalogue of Microorganisms (GCM) 10K type strain sequencing project: providing services to taxonomists for standard genome sequencing and annotation.</title>
        <authorList>
            <consortium name="The Broad Institute Genomics Platform"/>
            <consortium name="The Broad Institute Genome Sequencing Center for Infectious Disease"/>
            <person name="Wu L."/>
            <person name="Ma J."/>
        </authorList>
    </citation>
    <scope>NUCLEOTIDE SEQUENCE [LARGE SCALE GENOMIC DNA]</scope>
    <source>
        <strain evidence="2">CCUG 55609</strain>
    </source>
</reference>
<dbReference type="RefSeq" id="WP_374838402.1">
    <property type="nucleotide sequence ID" value="NZ_JBHEEW010000007.1"/>
</dbReference>
<gene>
    <name evidence="1" type="ORF">ACFQ33_10155</name>
</gene>
<accession>A0ABW3YWE7</accession>
<evidence type="ECO:0000313" key="2">
    <source>
        <dbReference type="Proteomes" id="UP001597173"/>
    </source>
</evidence>
<proteinExistence type="predicted"/>
<keyword evidence="2" id="KW-1185">Reference proteome</keyword>
<protein>
    <submittedName>
        <fullName evidence="1">Uncharacterized protein</fullName>
    </submittedName>
</protein>